<gene>
    <name evidence="1" type="ORF">M6B38_345590</name>
</gene>
<organism evidence="1 2">
    <name type="scientific">Iris pallida</name>
    <name type="common">Sweet iris</name>
    <dbReference type="NCBI Taxonomy" id="29817"/>
    <lineage>
        <taxon>Eukaryota</taxon>
        <taxon>Viridiplantae</taxon>
        <taxon>Streptophyta</taxon>
        <taxon>Embryophyta</taxon>
        <taxon>Tracheophyta</taxon>
        <taxon>Spermatophyta</taxon>
        <taxon>Magnoliopsida</taxon>
        <taxon>Liliopsida</taxon>
        <taxon>Asparagales</taxon>
        <taxon>Iridaceae</taxon>
        <taxon>Iridoideae</taxon>
        <taxon>Irideae</taxon>
        <taxon>Iris</taxon>
    </lineage>
</organism>
<dbReference type="EMBL" id="JANAVB010016197">
    <property type="protein sequence ID" value="KAJ6832107.1"/>
    <property type="molecule type" value="Genomic_DNA"/>
</dbReference>
<name>A0AAX6GUV7_IRIPA</name>
<dbReference type="Proteomes" id="UP001140949">
    <property type="component" value="Unassembled WGS sequence"/>
</dbReference>
<keyword evidence="2" id="KW-1185">Reference proteome</keyword>
<comment type="caution">
    <text evidence="1">The sequence shown here is derived from an EMBL/GenBank/DDBJ whole genome shotgun (WGS) entry which is preliminary data.</text>
</comment>
<proteinExistence type="predicted"/>
<reference evidence="1" key="2">
    <citation type="submission" date="2023-04" db="EMBL/GenBank/DDBJ databases">
        <authorList>
            <person name="Bruccoleri R.E."/>
            <person name="Oakeley E.J."/>
            <person name="Faust A.-M."/>
            <person name="Dessus-Babus S."/>
            <person name="Altorfer M."/>
            <person name="Burckhardt D."/>
            <person name="Oertli M."/>
            <person name="Naumann U."/>
            <person name="Petersen F."/>
            <person name="Wong J."/>
        </authorList>
    </citation>
    <scope>NUCLEOTIDE SEQUENCE</scope>
    <source>
        <strain evidence="1">GSM-AAB239-AS_SAM_17_03QT</strain>
        <tissue evidence="1">Leaf</tissue>
    </source>
</reference>
<accession>A0AAX6GUV7</accession>
<sequence length="79" mass="8943">MEYIILITVFDVYFLTAHTRVVYILPAFGVMQIAVEIRVGAMQPNGWFATGLFLARYSTMYGLQDFKPQSTLFDGVLQG</sequence>
<evidence type="ECO:0000313" key="1">
    <source>
        <dbReference type="EMBL" id="KAJ6832107.1"/>
    </source>
</evidence>
<reference evidence="1" key="1">
    <citation type="journal article" date="2023" name="GigaByte">
        <title>Genome assembly of the bearded iris, Iris pallida Lam.</title>
        <authorList>
            <person name="Bruccoleri R.E."/>
            <person name="Oakeley E.J."/>
            <person name="Faust A.M.E."/>
            <person name="Altorfer M."/>
            <person name="Dessus-Babus S."/>
            <person name="Burckhardt D."/>
            <person name="Oertli M."/>
            <person name="Naumann U."/>
            <person name="Petersen F."/>
            <person name="Wong J."/>
        </authorList>
    </citation>
    <scope>NUCLEOTIDE SEQUENCE</scope>
    <source>
        <strain evidence="1">GSM-AAB239-AS_SAM_17_03QT</strain>
    </source>
</reference>
<evidence type="ECO:0000313" key="2">
    <source>
        <dbReference type="Proteomes" id="UP001140949"/>
    </source>
</evidence>
<protein>
    <submittedName>
        <fullName evidence="1">Uncharacterized protein</fullName>
    </submittedName>
</protein>
<dbReference type="AlphaFoldDB" id="A0AAX6GUV7"/>